<dbReference type="EMBL" id="LWDX02040853">
    <property type="protein sequence ID" value="OEL24065.1"/>
    <property type="molecule type" value="Genomic_DNA"/>
</dbReference>
<gene>
    <name evidence="2" type="ORF">BAE44_0014914</name>
</gene>
<name>A0A1E5VG70_9POAL</name>
<evidence type="ECO:0000259" key="1">
    <source>
        <dbReference type="Pfam" id="PF13456"/>
    </source>
</evidence>
<evidence type="ECO:0000313" key="2">
    <source>
        <dbReference type="EMBL" id="OEL24065.1"/>
    </source>
</evidence>
<sequence length="121" mass="13651">LGEVVFSGWSSDRICGLVEEVECLAAFTGIRKELSSFTEPIWLKSYCLAMVQMLNDYTPNRSPNCIIIKEAKRMLRLFRGFKISKCNRSANTVAHSLGQIGRRELSSGLSLKMSRPACRQF</sequence>
<dbReference type="Pfam" id="PF13456">
    <property type="entry name" value="RVT_3"/>
    <property type="match status" value="1"/>
</dbReference>
<protein>
    <recommendedName>
        <fullName evidence="1">RNase H type-1 domain-containing protein</fullName>
    </recommendedName>
</protein>
<dbReference type="PANTHER" id="PTHR47723:SF24">
    <property type="entry name" value="RNASE H TYPE-1 DOMAIN-CONTAINING PROTEIN"/>
    <property type="match status" value="1"/>
</dbReference>
<dbReference type="InterPro" id="IPR053151">
    <property type="entry name" value="RNase_H-like"/>
</dbReference>
<dbReference type="AlphaFoldDB" id="A0A1E5VG70"/>
<evidence type="ECO:0000313" key="3">
    <source>
        <dbReference type="Proteomes" id="UP000095767"/>
    </source>
</evidence>
<accession>A0A1E5VG70</accession>
<feature type="domain" description="RNase H type-1" evidence="1">
    <location>
        <begin position="13"/>
        <end position="98"/>
    </location>
</feature>
<dbReference type="InterPro" id="IPR002156">
    <property type="entry name" value="RNaseH_domain"/>
</dbReference>
<organism evidence="2 3">
    <name type="scientific">Dichanthelium oligosanthes</name>
    <dbReference type="NCBI Taxonomy" id="888268"/>
    <lineage>
        <taxon>Eukaryota</taxon>
        <taxon>Viridiplantae</taxon>
        <taxon>Streptophyta</taxon>
        <taxon>Embryophyta</taxon>
        <taxon>Tracheophyta</taxon>
        <taxon>Spermatophyta</taxon>
        <taxon>Magnoliopsida</taxon>
        <taxon>Liliopsida</taxon>
        <taxon>Poales</taxon>
        <taxon>Poaceae</taxon>
        <taxon>PACMAD clade</taxon>
        <taxon>Panicoideae</taxon>
        <taxon>Panicodae</taxon>
        <taxon>Paniceae</taxon>
        <taxon>Dichantheliinae</taxon>
        <taxon>Dichanthelium</taxon>
    </lineage>
</organism>
<keyword evidence="3" id="KW-1185">Reference proteome</keyword>
<dbReference type="CDD" id="cd06222">
    <property type="entry name" value="RNase_H_like"/>
    <property type="match status" value="1"/>
</dbReference>
<dbReference type="GO" id="GO:0004523">
    <property type="term" value="F:RNA-DNA hybrid ribonuclease activity"/>
    <property type="evidence" value="ECO:0007669"/>
    <property type="project" value="InterPro"/>
</dbReference>
<dbReference type="PANTHER" id="PTHR47723">
    <property type="entry name" value="OS05G0353850 PROTEIN"/>
    <property type="match status" value="1"/>
</dbReference>
<dbReference type="InterPro" id="IPR044730">
    <property type="entry name" value="RNase_H-like_dom_plant"/>
</dbReference>
<reference evidence="2 3" key="1">
    <citation type="submission" date="2016-09" db="EMBL/GenBank/DDBJ databases">
        <title>The draft genome of Dichanthelium oligosanthes: A C3 panicoid grass species.</title>
        <authorList>
            <person name="Studer A.J."/>
            <person name="Schnable J.C."/>
            <person name="Brutnell T.P."/>
        </authorList>
    </citation>
    <scope>NUCLEOTIDE SEQUENCE [LARGE SCALE GENOMIC DNA]</scope>
    <source>
        <strain evidence="3">cv. Kellogg 1175</strain>
        <tissue evidence="2">Leaf</tissue>
    </source>
</reference>
<dbReference type="GO" id="GO:0003676">
    <property type="term" value="F:nucleic acid binding"/>
    <property type="evidence" value="ECO:0007669"/>
    <property type="project" value="InterPro"/>
</dbReference>
<dbReference type="Proteomes" id="UP000095767">
    <property type="component" value="Unassembled WGS sequence"/>
</dbReference>
<feature type="non-terminal residue" evidence="2">
    <location>
        <position position="1"/>
    </location>
</feature>
<comment type="caution">
    <text evidence="2">The sequence shown here is derived from an EMBL/GenBank/DDBJ whole genome shotgun (WGS) entry which is preliminary data.</text>
</comment>
<proteinExistence type="predicted"/>